<dbReference type="EMBL" id="CABWKZ010000014">
    <property type="protein sequence ID" value="VXA55357.1"/>
    <property type="molecule type" value="Genomic_DNA"/>
</dbReference>
<evidence type="ECO:0000256" key="1">
    <source>
        <dbReference type="SAM" id="Phobius"/>
    </source>
</evidence>
<accession>A0A653K3G7</accession>
<proteinExistence type="predicted"/>
<protein>
    <submittedName>
        <fullName evidence="2">Uncharacterized protein</fullName>
    </submittedName>
</protein>
<name>A0A653K3G7_9GAMM</name>
<dbReference type="AlphaFoldDB" id="A0A653K3G7"/>
<keyword evidence="1" id="KW-1133">Transmembrane helix</keyword>
<evidence type="ECO:0000313" key="2">
    <source>
        <dbReference type="EMBL" id="VXA55357.1"/>
    </source>
</evidence>
<reference evidence="2 3" key="1">
    <citation type="submission" date="2019-10" db="EMBL/GenBank/DDBJ databases">
        <authorList>
            <person name="Karimi E."/>
        </authorList>
    </citation>
    <scope>NUCLEOTIDE SEQUENCE [LARGE SCALE GENOMIC DNA]</scope>
    <source>
        <strain evidence="2">Acinetobacter sp. 8BE</strain>
    </source>
</reference>
<feature type="transmembrane region" description="Helical" evidence="1">
    <location>
        <begin position="12"/>
        <end position="35"/>
    </location>
</feature>
<dbReference type="Proteomes" id="UP000430404">
    <property type="component" value="Unassembled WGS sequence"/>
</dbReference>
<gene>
    <name evidence="2" type="ORF">ACI8B_210148</name>
</gene>
<keyword evidence="1" id="KW-0472">Membrane</keyword>
<organism evidence="2 3">
    <name type="scientific">Acinetobacter proteolyticus</name>
    <dbReference type="NCBI Taxonomy" id="1776741"/>
    <lineage>
        <taxon>Bacteria</taxon>
        <taxon>Pseudomonadati</taxon>
        <taxon>Pseudomonadota</taxon>
        <taxon>Gammaproteobacteria</taxon>
        <taxon>Moraxellales</taxon>
        <taxon>Moraxellaceae</taxon>
        <taxon>Acinetobacter</taxon>
    </lineage>
</organism>
<evidence type="ECO:0000313" key="3">
    <source>
        <dbReference type="Proteomes" id="UP000430404"/>
    </source>
</evidence>
<keyword evidence="1" id="KW-0812">Transmembrane</keyword>
<sequence>MIDQQKSIKALMVVFFMVFIAFPYVLYAHICPAIWSV</sequence>